<protein>
    <submittedName>
        <fullName evidence="2">Glycerophosphoryl diester phosphodiesterase</fullName>
        <ecNumber evidence="2">3.1.4.46</ecNumber>
    </submittedName>
</protein>
<accession>Q82XB5</accession>
<proteinExistence type="predicted"/>
<name>Q82XB5_NITEU</name>
<dbReference type="Gene3D" id="3.20.20.190">
    <property type="entry name" value="Phosphatidylinositol (PI) phosphodiesterase"/>
    <property type="match status" value="1"/>
</dbReference>
<dbReference type="EMBL" id="AL954747">
    <property type="protein sequence ID" value="CAD84282.1"/>
    <property type="molecule type" value="Genomic_DNA"/>
</dbReference>
<reference evidence="2 3" key="1">
    <citation type="journal article" date="2003" name="J. Bacteriol.">
        <title>Complete genome sequence of the ammonia-oxidizing bacterium and obligate chemolithoautotroph Nitrosomonas europaea.</title>
        <authorList>
            <person name="Chain P."/>
            <person name="Lamerdin J."/>
            <person name="Larimer F."/>
            <person name="Regala W."/>
            <person name="Land M."/>
            <person name="Hauser L."/>
            <person name="Hooper A."/>
            <person name="Klotz M."/>
            <person name="Norton J."/>
            <person name="Sayavedra-Soto L."/>
            <person name="Arciero D."/>
            <person name="Hommes N."/>
            <person name="Whittaker M."/>
            <person name="Arp D."/>
        </authorList>
    </citation>
    <scope>NUCLEOTIDE SEQUENCE [LARGE SCALE GENOMIC DNA]</scope>
    <source>
        <strain evidence="3">ATCC 19718 / CIP 103999 / KCTC 2705 / NBRC 14298</strain>
    </source>
</reference>
<dbReference type="STRING" id="228410.NE0371"/>
<dbReference type="GeneID" id="87103578"/>
<dbReference type="EC" id="3.1.4.46" evidence="2"/>
<dbReference type="DNASU" id="1081303"/>
<dbReference type="RefSeq" id="WP_011111006.1">
    <property type="nucleotide sequence ID" value="NC_004757.1"/>
</dbReference>
<organism evidence="2 3">
    <name type="scientific">Nitrosomonas europaea (strain ATCC 19718 / CIP 103999 / KCTC 2705 / NBRC 14298)</name>
    <dbReference type="NCBI Taxonomy" id="228410"/>
    <lineage>
        <taxon>Bacteria</taxon>
        <taxon>Pseudomonadati</taxon>
        <taxon>Pseudomonadota</taxon>
        <taxon>Betaproteobacteria</taxon>
        <taxon>Nitrosomonadales</taxon>
        <taxon>Nitrosomonadaceae</taxon>
        <taxon>Nitrosomonas</taxon>
    </lineage>
</organism>
<dbReference type="OrthoDB" id="9795622at2"/>
<sequence length="244" mass="27459">MVHGVPCFVAHRGYPALYPENSLVGIRAAVQAGARYVEIDIQLSRQLTPYLCHDDNLKRLTGRNAYLTRLKDDEIDTLTVSCPDVTCSSGTEPAPIPRLAEFCRYLAQHPQVTTFVEIKSESIARFGLSKTMDAILPVIDVVHTQCVLISFDWELIALIKSHQMYKTGWIIEHWTDEQSAMAARLQPDYLFSSIRCLPEKLDQLWPGPWQWVIYTVDDYATALGYAEAGITLIETDTISTLLAP</sequence>
<dbReference type="InterPro" id="IPR030395">
    <property type="entry name" value="GP_PDE_dom"/>
</dbReference>
<evidence type="ECO:0000313" key="2">
    <source>
        <dbReference type="EMBL" id="CAD84282.1"/>
    </source>
</evidence>
<dbReference type="Pfam" id="PF03009">
    <property type="entry name" value="GDPD"/>
    <property type="match status" value="1"/>
</dbReference>
<dbReference type="PANTHER" id="PTHR46211:SF1">
    <property type="entry name" value="GLYCEROPHOSPHODIESTER PHOSPHODIESTERASE, CYTOPLASMIC"/>
    <property type="match status" value="1"/>
</dbReference>
<evidence type="ECO:0000259" key="1">
    <source>
        <dbReference type="PROSITE" id="PS51704"/>
    </source>
</evidence>
<dbReference type="PROSITE" id="PS51704">
    <property type="entry name" value="GP_PDE"/>
    <property type="match status" value="1"/>
</dbReference>
<gene>
    <name evidence="2" type="ordered locus">NE0371</name>
</gene>
<keyword evidence="2" id="KW-0378">Hydrolase</keyword>
<keyword evidence="3" id="KW-1185">Reference proteome</keyword>
<dbReference type="AlphaFoldDB" id="Q82XB5"/>
<dbReference type="HOGENOM" id="CLU_030006_4_0_4"/>
<evidence type="ECO:0000313" key="3">
    <source>
        <dbReference type="Proteomes" id="UP000001416"/>
    </source>
</evidence>
<dbReference type="GO" id="GO:0008889">
    <property type="term" value="F:glycerophosphodiester phosphodiesterase activity"/>
    <property type="evidence" value="ECO:0007669"/>
    <property type="project" value="UniProtKB-EC"/>
</dbReference>
<dbReference type="PhylomeDB" id="Q82XB5"/>
<dbReference type="KEGG" id="neu:NE0371"/>
<dbReference type="PANTHER" id="PTHR46211">
    <property type="entry name" value="GLYCEROPHOSPHORYL DIESTER PHOSPHODIESTERASE"/>
    <property type="match status" value="1"/>
</dbReference>
<dbReference type="eggNOG" id="COG0584">
    <property type="taxonomic scope" value="Bacteria"/>
</dbReference>
<dbReference type="Proteomes" id="UP000001416">
    <property type="component" value="Chromosome"/>
</dbReference>
<dbReference type="CDD" id="cd08581">
    <property type="entry name" value="GDPD_like_1"/>
    <property type="match status" value="1"/>
</dbReference>
<dbReference type="SUPFAM" id="SSF51695">
    <property type="entry name" value="PLC-like phosphodiesterases"/>
    <property type="match status" value="1"/>
</dbReference>
<dbReference type="GO" id="GO:0006629">
    <property type="term" value="P:lipid metabolic process"/>
    <property type="evidence" value="ECO:0007669"/>
    <property type="project" value="InterPro"/>
</dbReference>
<dbReference type="InterPro" id="IPR017946">
    <property type="entry name" value="PLC-like_Pdiesterase_TIM-brl"/>
</dbReference>
<feature type="domain" description="GP-PDE" evidence="1">
    <location>
        <begin position="6"/>
        <end position="244"/>
    </location>
</feature>